<evidence type="ECO:0000313" key="2">
    <source>
        <dbReference type="Proteomes" id="UP000325606"/>
    </source>
</evidence>
<dbReference type="Proteomes" id="UP000325606">
    <property type="component" value="Chromosome"/>
</dbReference>
<name>A0A5J6LAT7_9GAMM</name>
<dbReference type="KEGG" id="nik:F5I99_03485"/>
<reference evidence="1 2" key="1">
    <citation type="submission" date="2019-09" db="EMBL/GenBank/DDBJ databases">
        <title>Nitrincola iocasae sp. nov., a bacterium isolated from the sediment collected at a cold seep field in South China Sea.</title>
        <authorList>
            <person name="Zhang H."/>
            <person name="Wang H."/>
            <person name="Li C."/>
        </authorList>
    </citation>
    <scope>NUCLEOTIDE SEQUENCE [LARGE SCALE GENOMIC DNA]</scope>
    <source>
        <strain evidence="1 2">KXZD1103</strain>
    </source>
</reference>
<evidence type="ECO:0000313" key="1">
    <source>
        <dbReference type="EMBL" id="QEW05625.1"/>
    </source>
</evidence>
<protein>
    <submittedName>
        <fullName evidence="1">Uncharacterized protein</fullName>
    </submittedName>
</protein>
<proteinExistence type="predicted"/>
<dbReference type="RefSeq" id="WP_151053669.1">
    <property type="nucleotide sequence ID" value="NZ_CP044222.1"/>
</dbReference>
<dbReference type="EMBL" id="CP044222">
    <property type="protein sequence ID" value="QEW05625.1"/>
    <property type="molecule type" value="Genomic_DNA"/>
</dbReference>
<accession>A0A5J6LAT7</accession>
<gene>
    <name evidence="1" type="ORF">F5I99_03485</name>
</gene>
<organism evidence="1 2">
    <name type="scientific">Nitrincola iocasae</name>
    <dbReference type="NCBI Taxonomy" id="2614693"/>
    <lineage>
        <taxon>Bacteria</taxon>
        <taxon>Pseudomonadati</taxon>
        <taxon>Pseudomonadota</taxon>
        <taxon>Gammaproteobacteria</taxon>
        <taxon>Oceanospirillales</taxon>
        <taxon>Oceanospirillaceae</taxon>
        <taxon>Nitrincola</taxon>
    </lineage>
</organism>
<sequence>MAINKLDQIINEQMLRANMAVKTLHAMGLSVTNISIGESCHPMIQITPGIACSTLPNAYSKRMTRSGRRIIERVAFVADCEIKWEEFS</sequence>
<dbReference type="AlphaFoldDB" id="A0A5J6LAT7"/>
<keyword evidence="2" id="KW-1185">Reference proteome</keyword>